<evidence type="ECO:0000313" key="1">
    <source>
        <dbReference type="EMBL" id="MDQ0427120.1"/>
    </source>
</evidence>
<evidence type="ECO:0000313" key="2">
    <source>
        <dbReference type="Proteomes" id="UP001240250"/>
    </source>
</evidence>
<gene>
    <name evidence="1" type="ORF">JO380_003501</name>
</gene>
<accession>A0ABU0GR73</accession>
<reference evidence="1 2" key="1">
    <citation type="submission" date="2023-07" db="EMBL/GenBank/DDBJ databases">
        <title>Sequencing the genomes of 1000 actinobacteria strains.</title>
        <authorList>
            <person name="Klenk H.-P."/>
        </authorList>
    </citation>
    <scope>NUCLEOTIDE SEQUENCE [LARGE SCALE GENOMIC DNA]</scope>
    <source>
        <strain evidence="1 2">DSM 14785</strain>
    </source>
</reference>
<dbReference type="Proteomes" id="UP001240250">
    <property type="component" value="Unassembled WGS sequence"/>
</dbReference>
<name>A0ABU0GR73_9CELL</name>
<protein>
    <recommendedName>
        <fullName evidence="3">ANTAR domain-containing protein</fullName>
    </recommendedName>
</protein>
<proteinExistence type="predicted"/>
<dbReference type="RefSeq" id="WP_070319109.1">
    <property type="nucleotide sequence ID" value="NZ_CP194061.1"/>
</dbReference>
<evidence type="ECO:0008006" key="3">
    <source>
        <dbReference type="Google" id="ProtNLM"/>
    </source>
</evidence>
<keyword evidence="2" id="KW-1185">Reference proteome</keyword>
<organism evidence="1 2">
    <name type="scientific">Cellulomonas iranensis</name>
    <dbReference type="NCBI Taxonomy" id="76862"/>
    <lineage>
        <taxon>Bacteria</taxon>
        <taxon>Bacillati</taxon>
        <taxon>Actinomycetota</taxon>
        <taxon>Actinomycetes</taxon>
        <taxon>Micrococcales</taxon>
        <taxon>Cellulomonadaceae</taxon>
        <taxon>Cellulomonas</taxon>
    </lineage>
</organism>
<dbReference type="EMBL" id="JAUSVM010000001">
    <property type="protein sequence ID" value="MDQ0427120.1"/>
    <property type="molecule type" value="Genomic_DNA"/>
</dbReference>
<comment type="caution">
    <text evidence="1">The sequence shown here is derived from an EMBL/GenBank/DDBJ whole genome shotgun (WGS) entry which is preliminary data.</text>
</comment>
<sequence>MSRSLIDHGAERAPGTTAEAAVAFVETARAAGLADEEVQDLVASALLTLPRATRSAPTSPTPAR</sequence>